<proteinExistence type="predicted"/>
<sequence length="142" mass="16434">METRNRHASSYIKSKCYSLYFTKEIIVCLAAQDLAKALRKVIQLIPEQYSFPLLKALEYNSNSFSLINRKHTRWVLARSKSRFNFSQQVLTDFLLSKYSFKNVNDIKQSLNQTFYGKLTVIFVYCAVKMTETGSCSGPVKPH</sequence>
<keyword evidence="2" id="KW-1185">Reference proteome</keyword>
<reference evidence="1 2" key="2">
    <citation type="submission" date="2019-04" db="EMBL/GenBank/DDBJ databases">
        <title>The genome sequence of big-headed turtle.</title>
        <authorList>
            <person name="Gong S."/>
        </authorList>
    </citation>
    <scope>NUCLEOTIDE SEQUENCE [LARGE SCALE GENOMIC DNA]</scope>
    <source>
        <strain evidence="1">DO16091913</strain>
        <tissue evidence="1">Muscle</tissue>
    </source>
</reference>
<reference evidence="1 2" key="1">
    <citation type="submission" date="2019-04" db="EMBL/GenBank/DDBJ databases">
        <title>Draft genome of the big-headed turtle Platysternon megacephalum.</title>
        <authorList>
            <person name="Gong S."/>
        </authorList>
    </citation>
    <scope>NUCLEOTIDE SEQUENCE [LARGE SCALE GENOMIC DNA]</scope>
    <source>
        <strain evidence="1">DO16091913</strain>
        <tissue evidence="1">Muscle</tissue>
    </source>
</reference>
<name>A0A4D9EZI9_9SAUR</name>
<evidence type="ECO:0000313" key="1">
    <source>
        <dbReference type="EMBL" id="TFK11320.1"/>
    </source>
</evidence>
<accession>A0A4D9EZI9</accession>
<comment type="caution">
    <text evidence="1">The sequence shown here is derived from an EMBL/GenBank/DDBJ whole genome shotgun (WGS) entry which is preliminary data.</text>
</comment>
<dbReference type="EMBL" id="QXTE01000034">
    <property type="protein sequence ID" value="TFK11320.1"/>
    <property type="molecule type" value="Genomic_DNA"/>
</dbReference>
<protein>
    <submittedName>
        <fullName evidence="1">Ras-related protein Rab-5C</fullName>
    </submittedName>
</protein>
<evidence type="ECO:0000313" key="2">
    <source>
        <dbReference type="Proteomes" id="UP000297703"/>
    </source>
</evidence>
<gene>
    <name evidence="1" type="ORF">DR999_PMT05548</name>
</gene>
<dbReference type="AlphaFoldDB" id="A0A4D9EZI9"/>
<dbReference type="Proteomes" id="UP000297703">
    <property type="component" value="Unassembled WGS sequence"/>
</dbReference>
<organism evidence="1 2">
    <name type="scientific">Platysternon megacephalum</name>
    <name type="common">big-headed turtle</name>
    <dbReference type="NCBI Taxonomy" id="55544"/>
    <lineage>
        <taxon>Eukaryota</taxon>
        <taxon>Metazoa</taxon>
        <taxon>Chordata</taxon>
        <taxon>Craniata</taxon>
        <taxon>Vertebrata</taxon>
        <taxon>Euteleostomi</taxon>
        <taxon>Archelosauria</taxon>
        <taxon>Testudinata</taxon>
        <taxon>Testudines</taxon>
        <taxon>Cryptodira</taxon>
        <taxon>Durocryptodira</taxon>
        <taxon>Testudinoidea</taxon>
        <taxon>Platysternidae</taxon>
        <taxon>Platysternon</taxon>
    </lineage>
</organism>